<organism evidence="1 2">
    <name type="scientific">Bifidobacterium biavatii DSM 23969</name>
    <dbReference type="NCBI Taxonomy" id="1437608"/>
    <lineage>
        <taxon>Bacteria</taxon>
        <taxon>Bacillati</taxon>
        <taxon>Actinomycetota</taxon>
        <taxon>Actinomycetes</taxon>
        <taxon>Bifidobacteriales</taxon>
        <taxon>Bifidobacteriaceae</taxon>
        <taxon>Bifidobacterium</taxon>
    </lineage>
</organism>
<dbReference type="Proteomes" id="UP000029108">
    <property type="component" value="Unassembled WGS sequence"/>
</dbReference>
<dbReference type="STRING" id="1437608.GCA_000771645_01767"/>
<sequence>MKTFTIDYEETYSGTFEVTLDDDATEQDAIDELYANPEYYRLGDEVECTDSKAIVTDITTTGRDEKAD</sequence>
<proteinExistence type="predicted"/>
<evidence type="ECO:0000313" key="2">
    <source>
        <dbReference type="Proteomes" id="UP000029108"/>
    </source>
</evidence>
<accession>A0A086ZHX1</accession>
<keyword evidence="2" id="KW-1185">Reference proteome</keyword>
<dbReference type="EMBL" id="JGYN01000040">
    <property type="protein sequence ID" value="KFI46121.1"/>
    <property type="molecule type" value="Genomic_DNA"/>
</dbReference>
<comment type="caution">
    <text evidence="1">The sequence shown here is derived from an EMBL/GenBank/DDBJ whole genome shotgun (WGS) entry which is preliminary data.</text>
</comment>
<dbReference type="RefSeq" id="WP_033496009.1">
    <property type="nucleotide sequence ID" value="NZ_JDUU01000033.1"/>
</dbReference>
<name>A0A086ZHX1_9BIFI</name>
<dbReference type="AlphaFoldDB" id="A0A086ZHX1"/>
<protein>
    <submittedName>
        <fullName evidence="1">Uncharacterized protein</fullName>
    </submittedName>
</protein>
<gene>
    <name evidence="1" type="ORF">BBIA_2086</name>
</gene>
<reference evidence="1 2" key="1">
    <citation type="submission" date="2014-03" db="EMBL/GenBank/DDBJ databases">
        <title>Genomics of Bifidobacteria.</title>
        <authorList>
            <person name="Ventura M."/>
            <person name="Milani C."/>
            <person name="Lugli G.A."/>
        </authorList>
    </citation>
    <scope>NUCLEOTIDE SEQUENCE [LARGE SCALE GENOMIC DNA]</scope>
    <source>
        <strain evidence="1 2">DSM 23969</strain>
    </source>
</reference>
<evidence type="ECO:0000313" key="1">
    <source>
        <dbReference type="EMBL" id="KFI46121.1"/>
    </source>
</evidence>